<evidence type="ECO:0000313" key="1">
    <source>
        <dbReference type="EMBL" id="EKB27384.1"/>
    </source>
</evidence>
<dbReference type="HOGENOM" id="CLU_220886_0_0_6"/>
<dbReference type="AlphaFoldDB" id="K1K6Q4"/>
<dbReference type="EMBL" id="AGWR01000021">
    <property type="protein sequence ID" value="EKB27384.1"/>
    <property type="molecule type" value="Genomic_DNA"/>
</dbReference>
<sequence>MKNRRLSRKERKLRSKTRQSKGELTLVWPFIVV</sequence>
<organism evidence="1 2">
    <name type="scientific">Aeromonas dhakensis</name>
    <dbReference type="NCBI Taxonomy" id="196024"/>
    <lineage>
        <taxon>Bacteria</taxon>
        <taxon>Pseudomonadati</taxon>
        <taxon>Pseudomonadota</taxon>
        <taxon>Gammaproteobacteria</taxon>
        <taxon>Aeromonadales</taxon>
        <taxon>Aeromonadaceae</taxon>
        <taxon>Aeromonas</taxon>
    </lineage>
</organism>
<comment type="caution">
    <text evidence="1">The sequence shown here is derived from an EMBL/GenBank/DDBJ whole genome shotgun (WGS) entry which is preliminary data.</text>
</comment>
<dbReference type="PATRIC" id="fig|1073377.4.peg.2585"/>
<evidence type="ECO:0000313" key="2">
    <source>
        <dbReference type="Proteomes" id="UP000005149"/>
    </source>
</evidence>
<name>K1K6Q4_9GAMM</name>
<dbReference type="Proteomes" id="UP000005149">
    <property type="component" value="Unassembled WGS sequence"/>
</dbReference>
<reference evidence="1 2" key="1">
    <citation type="submission" date="2012-06" db="EMBL/GenBank/DDBJ databases">
        <title>The Genome Sequence of Aeromonas hydrophila SSU.</title>
        <authorList>
            <consortium name="The Broad Institute Genome Sequencing Platform"/>
            <person name="Earl A."/>
            <person name="Ward D."/>
            <person name="Feldgarden M."/>
            <person name="Gevers D."/>
            <person name="Chopra A."/>
            <person name="Walker B."/>
            <person name="Young S.K."/>
            <person name="Zeng Q."/>
            <person name="Gargeya S."/>
            <person name="Fitzgerald M."/>
            <person name="Haas B."/>
            <person name="Abouelleil A."/>
            <person name="Alvarado L."/>
            <person name="Arachchi H.M."/>
            <person name="Berlin A.M."/>
            <person name="Chapman S.B."/>
            <person name="Goldberg J."/>
            <person name="Griggs A."/>
            <person name="Gujja S."/>
            <person name="Hansen M."/>
            <person name="Howarth C."/>
            <person name="Imamovic A."/>
            <person name="Larimer J."/>
            <person name="McCowan C."/>
            <person name="Montmayeur A."/>
            <person name="Murphy C."/>
            <person name="Neiman D."/>
            <person name="Pearson M."/>
            <person name="Priest M."/>
            <person name="Roberts A."/>
            <person name="Saif S."/>
            <person name="Shea T."/>
            <person name="Sisk P."/>
            <person name="Sykes S."/>
            <person name="Wortman J."/>
            <person name="Nusbaum C."/>
            <person name="Birren B."/>
        </authorList>
    </citation>
    <scope>NUCLEOTIDE SEQUENCE [LARGE SCALE GENOMIC DNA]</scope>
    <source>
        <strain evidence="1 2">SSU</strain>
    </source>
</reference>
<accession>K1K6Q4</accession>
<protein>
    <submittedName>
        <fullName evidence="1">Uncharacterized protein</fullName>
    </submittedName>
</protein>
<dbReference type="KEGG" id="adh:CK627_21175"/>
<keyword evidence="2" id="KW-1185">Reference proteome</keyword>
<gene>
    <name evidence="1" type="ORF">HMPREF1171_02538</name>
</gene>
<proteinExistence type="predicted"/>